<proteinExistence type="predicted"/>
<dbReference type="InterPro" id="IPR018669">
    <property type="entry name" value="Toxin_HigB"/>
</dbReference>
<accession>A0ABW8RW89</accession>
<evidence type="ECO:0000313" key="2">
    <source>
        <dbReference type="Proteomes" id="UP001623558"/>
    </source>
</evidence>
<dbReference type="Pfam" id="PF09907">
    <property type="entry name" value="HigB_toxin"/>
    <property type="match status" value="1"/>
</dbReference>
<gene>
    <name evidence="1" type="ORF">U0R11_11530</name>
</gene>
<comment type="caution">
    <text evidence="1">The sequence shown here is derived from an EMBL/GenBank/DDBJ whole genome shotgun (WGS) entry which is preliminary data.</text>
</comment>
<dbReference type="EMBL" id="JBEWZH010000008">
    <property type="protein sequence ID" value="MFL0163024.1"/>
    <property type="molecule type" value="Genomic_DNA"/>
</dbReference>
<protein>
    <submittedName>
        <fullName evidence="1">Type II toxin-antitoxin system HigB family toxin</fullName>
    </submittedName>
</protein>
<name>A0ABW8RW89_9BACT</name>
<organism evidence="1 2">
    <name type="scientific">Aquirufa salirivi</name>
    <dbReference type="NCBI Taxonomy" id="3104729"/>
    <lineage>
        <taxon>Bacteria</taxon>
        <taxon>Pseudomonadati</taxon>
        <taxon>Bacteroidota</taxon>
        <taxon>Cytophagia</taxon>
        <taxon>Cytophagales</taxon>
        <taxon>Flectobacillaceae</taxon>
        <taxon>Aquirufa</taxon>
    </lineage>
</organism>
<sequence>MKILVRKTILFYTEKYSIAKTPLLIWYNEFSKLDFQNFNELKQIYGNASVVNNERVVFNIKGNDFRLVVSINFTQKACYVIWFGPHKDYDKINVETVDFDTSILNYKK</sequence>
<dbReference type="RefSeq" id="WP_406751827.1">
    <property type="nucleotide sequence ID" value="NZ_JBEWZH010000008.1"/>
</dbReference>
<evidence type="ECO:0000313" key="1">
    <source>
        <dbReference type="EMBL" id="MFL0163024.1"/>
    </source>
</evidence>
<keyword evidence="2" id="KW-1185">Reference proteome</keyword>
<dbReference type="Proteomes" id="UP001623558">
    <property type="component" value="Unassembled WGS sequence"/>
</dbReference>
<reference evidence="1 2" key="1">
    <citation type="submission" date="2024-07" db="EMBL/GenBank/DDBJ databases">
        <authorList>
            <person name="Pitt A."/>
            <person name="Hahn M.W."/>
        </authorList>
    </citation>
    <scope>NUCLEOTIDE SEQUENCE [LARGE SCALE GENOMIC DNA]</scope>
    <source>
        <strain evidence="1 2">1-SAACH-A3</strain>
    </source>
</reference>